<comment type="caution">
    <text evidence="7">The sequence shown here is derived from an EMBL/GenBank/DDBJ whole genome shotgun (WGS) entry which is preliminary data.</text>
</comment>
<dbReference type="InterPro" id="IPR019307">
    <property type="entry name" value="RNA-bd_AU-1/RNase_E/G"/>
</dbReference>
<dbReference type="InterPro" id="IPR003029">
    <property type="entry name" value="S1_domain"/>
</dbReference>
<dbReference type="PANTHER" id="PTHR30001:SF0">
    <property type="entry name" value="RIBONUCLEASE G"/>
    <property type="match status" value="1"/>
</dbReference>
<proteinExistence type="predicted"/>
<evidence type="ECO:0000256" key="5">
    <source>
        <dbReference type="ARBA" id="ARBA00022884"/>
    </source>
</evidence>
<evidence type="ECO:0000256" key="3">
    <source>
        <dbReference type="ARBA" id="ARBA00022801"/>
    </source>
</evidence>
<evidence type="ECO:0000259" key="6">
    <source>
        <dbReference type="PROSITE" id="PS50126"/>
    </source>
</evidence>
<sequence>MIETKKQRSEVTLVKKLIINAKTSEKRSAAEEDGRLIDLYIDKPNQQEAPGSIFLGRVVNVLPGMQAAFIDIGLEKNGFLRASDHPSFVNENTTPIQRLLHQGQKLIVQLAKEGQGTKGPLLSGNVELTGASLVLLHGKKHIAVSKKITDLSKRKQLEDLGRTLAAEGEGILFRTSSAAMPEAELAAEYSILQEELAQLFKAEGDKAPALLKEAQSFGMKMMGELQKTAYDEVICDEPELAGRLKGIAGEKVIYYRKKEDIFSHYELQPQIEKLFKKAVWLKSGGYLLIEQTEALTSIDVNSGKFAGRDSKRDTVLQTNLEAAQEAARQIKLRNLSGIILIDFIDMTLAEDRKKVQAAFEKTAGEDSVQTKILGFTKLNILELTRKKTRDSLQASETVPCPSCGGSGKVLSAEHLAFKLERQLWEHQYMDQEAMLIETTEEIAALLKGRDSLHLKQLEAALQFKIYFRIRPQIVPFYQVVFLGSEGEAAVKLLKNIQQ</sequence>
<evidence type="ECO:0000256" key="2">
    <source>
        <dbReference type="ARBA" id="ARBA00022723"/>
    </source>
</evidence>
<keyword evidence="8" id="KW-1185">Reference proteome</keyword>
<dbReference type="GO" id="GO:0046872">
    <property type="term" value="F:metal ion binding"/>
    <property type="evidence" value="ECO:0007669"/>
    <property type="project" value="UniProtKB-KW"/>
</dbReference>
<evidence type="ECO:0000256" key="4">
    <source>
        <dbReference type="ARBA" id="ARBA00022842"/>
    </source>
</evidence>
<dbReference type="Gene3D" id="2.40.50.140">
    <property type="entry name" value="Nucleic acid-binding proteins"/>
    <property type="match status" value="1"/>
</dbReference>
<evidence type="ECO:0000256" key="1">
    <source>
        <dbReference type="ARBA" id="ARBA00001946"/>
    </source>
</evidence>
<evidence type="ECO:0000313" key="8">
    <source>
        <dbReference type="Proteomes" id="UP000448867"/>
    </source>
</evidence>
<dbReference type="InterPro" id="IPR012340">
    <property type="entry name" value="NA-bd_OB-fold"/>
</dbReference>
<dbReference type="EMBL" id="WKKI01000004">
    <property type="protein sequence ID" value="MRX71416.1"/>
    <property type="molecule type" value="Genomic_DNA"/>
</dbReference>
<dbReference type="Pfam" id="PF10150">
    <property type="entry name" value="RNase_E_G"/>
    <property type="match status" value="1"/>
</dbReference>
<keyword evidence="3" id="KW-0378">Hydrolase</keyword>
<dbReference type="GO" id="GO:0003723">
    <property type="term" value="F:RNA binding"/>
    <property type="evidence" value="ECO:0007669"/>
    <property type="project" value="UniProtKB-KW"/>
</dbReference>
<keyword evidence="5" id="KW-0694">RNA-binding</keyword>
<dbReference type="GO" id="GO:0006364">
    <property type="term" value="P:rRNA processing"/>
    <property type="evidence" value="ECO:0007669"/>
    <property type="project" value="TreeGrafter"/>
</dbReference>
<comment type="cofactor">
    <cofactor evidence="1">
        <name>Mg(2+)</name>
        <dbReference type="ChEBI" id="CHEBI:18420"/>
    </cofactor>
</comment>
<keyword evidence="4" id="KW-0460">Magnesium</keyword>
<dbReference type="AlphaFoldDB" id="A0A7X2IX28"/>
<accession>A0A7X2IX28</accession>
<name>A0A7X2IX28_9BACI</name>
<protein>
    <submittedName>
        <fullName evidence="7">Rne/Rng family ribonuclease</fullName>
    </submittedName>
</protein>
<dbReference type="GO" id="GO:0005737">
    <property type="term" value="C:cytoplasm"/>
    <property type="evidence" value="ECO:0007669"/>
    <property type="project" value="TreeGrafter"/>
</dbReference>
<dbReference type="InterPro" id="IPR004659">
    <property type="entry name" value="RNase_E/G"/>
</dbReference>
<dbReference type="NCBIfam" id="TIGR00757">
    <property type="entry name" value="RNaseEG"/>
    <property type="match status" value="1"/>
</dbReference>
<dbReference type="Proteomes" id="UP000448867">
    <property type="component" value="Unassembled WGS sequence"/>
</dbReference>
<dbReference type="SUPFAM" id="SSF50249">
    <property type="entry name" value="Nucleic acid-binding proteins"/>
    <property type="match status" value="1"/>
</dbReference>
<organism evidence="7 8">
    <name type="scientific">Metabacillus lacus</name>
    <dbReference type="NCBI Taxonomy" id="1983721"/>
    <lineage>
        <taxon>Bacteria</taxon>
        <taxon>Bacillati</taxon>
        <taxon>Bacillota</taxon>
        <taxon>Bacilli</taxon>
        <taxon>Bacillales</taxon>
        <taxon>Bacillaceae</taxon>
        <taxon>Metabacillus</taxon>
    </lineage>
</organism>
<dbReference type="CDD" id="cd04453">
    <property type="entry name" value="S1_RNase_E"/>
    <property type="match status" value="1"/>
</dbReference>
<evidence type="ECO:0000313" key="7">
    <source>
        <dbReference type="EMBL" id="MRX71416.1"/>
    </source>
</evidence>
<gene>
    <name evidence="7" type="ORF">GJU40_04415</name>
</gene>
<reference evidence="7 8" key="1">
    <citation type="submission" date="2019-11" db="EMBL/GenBank/DDBJ databases">
        <title>Bacillus lacus genome.</title>
        <authorList>
            <person name="Allen C.J."/>
            <person name="Newman J.D."/>
        </authorList>
    </citation>
    <scope>NUCLEOTIDE SEQUENCE [LARGE SCALE GENOMIC DNA]</scope>
    <source>
        <strain evidence="7 8">KCTC 33946</strain>
    </source>
</reference>
<dbReference type="Gene3D" id="3.40.1260.20">
    <property type="entry name" value="Ribonuclease E, catalytic domain"/>
    <property type="match status" value="1"/>
</dbReference>
<feature type="domain" description="S1 motif" evidence="6">
    <location>
        <begin position="51"/>
        <end position="131"/>
    </location>
</feature>
<dbReference type="PANTHER" id="PTHR30001">
    <property type="entry name" value="RIBONUCLEASE"/>
    <property type="match status" value="1"/>
</dbReference>
<dbReference type="PROSITE" id="PS50126">
    <property type="entry name" value="S1"/>
    <property type="match status" value="1"/>
</dbReference>
<dbReference type="SMART" id="SM00316">
    <property type="entry name" value="S1"/>
    <property type="match status" value="1"/>
</dbReference>
<dbReference type="GO" id="GO:0016787">
    <property type="term" value="F:hydrolase activity"/>
    <property type="evidence" value="ECO:0007669"/>
    <property type="project" value="UniProtKB-KW"/>
</dbReference>
<dbReference type="GO" id="GO:0004540">
    <property type="term" value="F:RNA nuclease activity"/>
    <property type="evidence" value="ECO:0007669"/>
    <property type="project" value="InterPro"/>
</dbReference>
<keyword evidence="2" id="KW-0479">Metal-binding</keyword>